<dbReference type="InterPro" id="IPR038729">
    <property type="entry name" value="Rad50/SbcC_AAA"/>
</dbReference>
<evidence type="ECO:0008006" key="5">
    <source>
        <dbReference type="Google" id="ProtNLM"/>
    </source>
</evidence>
<comment type="caution">
    <text evidence="3">The sequence shown here is derived from an EMBL/GenBank/DDBJ whole genome shotgun (WGS) entry which is preliminary data.</text>
</comment>
<evidence type="ECO:0000313" key="3">
    <source>
        <dbReference type="EMBL" id="GGF30273.1"/>
    </source>
</evidence>
<dbReference type="SUPFAM" id="SSF52540">
    <property type="entry name" value="P-loop containing nucleoside triphosphate hydrolases"/>
    <property type="match status" value="1"/>
</dbReference>
<gene>
    <name evidence="3" type="ORF">GCM10011518_44400</name>
</gene>
<dbReference type="Pfam" id="PF13476">
    <property type="entry name" value="AAA_23"/>
    <property type="match status" value="1"/>
</dbReference>
<dbReference type="Pfam" id="PF13304">
    <property type="entry name" value="AAA_21"/>
    <property type="match status" value="1"/>
</dbReference>
<feature type="domain" description="ATPase AAA-type core" evidence="1">
    <location>
        <begin position="520"/>
        <end position="598"/>
    </location>
</feature>
<dbReference type="RefSeq" id="WP_163396706.1">
    <property type="nucleotide sequence ID" value="NZ_BMKP01000017.1"/>
</dbReference>
<dbReference type="Gene3D" id="3.40.50.300">
    <property type="entry name" value="P-loop containing nucleotide triphosphate hydrolases"/>
    <property type="match status" value="1"/>
</dbReference>
<dbReference type="EMBL" id="BMKP01000017">
    <property type="protein sequence ID" value="GGF30273.1"/>
    <property type="molecule type" value="Genomic_DNA"/>
</dbReference>
<dbReference type="Proteomes" id="UP000655016">
    <property type="component" value="Unassembled WGS sequence"/>
</dbReference>
<accession>A0ABQ1UZF7</accession>
<evidence type="ECO:0000259" key="1">
    <source>
        <dbReference type="Pfam" id="PF13304"/>
    </source>
</evidence>
<keyword evidence="4" id="KW-1185">Reference proteome</keyword>
<protein>
    <recommendedName>
        <fullName evidence="5">TIGR02646 family protein</fullName>
    </recommendedName>
</protein>
<dbReference type="InterPro" id="IPR051396">
    <property type="entry name" value="Bact_Antivir_Def_Nuclease"/>
</dbReference>
<sequence>MIYIDRNSFPVPEIFQSDRIKISIKRLEEFYMASDESKSQRRFSRPFEVQILSAIREPLFQLFNKKCAYCESLIATATSTGAIDHFRPKSSTRGLEKDFAKEHYWWLSYEWRNMYSACDLCNRYKANWFPVEGKRVKLKTAYEDILVKENALLLDPCNDRPEEHLIFDEQGKVDFLSLKGKTTIEILKLNREELVNARQIQLRELYSEWELFTKLYRREKSNRRKIKTIVENWDRLFTQFSELPYLGILRFMLSKWIDNRPEIQEYLANGTYNDEILEELKSHISLNLEHFEAKKELNEEEKQIIEDKLNIKLLKHIYIQKIEINNFKCFSNIEIDFEKDAKDDENVSNEDLKGEPWLLFLGENGVGKSSVLKALVIGLSGNEYLKTLDIKGKDILKHDAEEGFIRIYLVNEDEPIKVDFNEREIISSIDLPIVNLLAYNSIRLSPKKGKLIAERNKFENVKVKNLFDYSVSLIDADKWLLGRPKKVFDRVALTLKDLMMLEDEDKIEIIKGVVSIVRNNDVFTVDELSDGYQSVYSLAVDIMATFVSEKTSFDLVEGMVLIDEIGIHLHPRWRMQVVDRLRKAFPKINFVVTTHEPLCLRGLRLGETVVLTKDSEKEVIAITELPDPSELRIDQILTSDFFGLNSTIDPETEKLFEEYYQILALDDVDRSNEQKNQLLYFNKVIPKIKHLGDSLREELIYYVVDELLAKKTRKEGLRLAEALKKEALERVESLWKLIESENN</sequence>
<evidence type="ECO:0000259" key="2">
    <source>
        <dbReference type="Pfam" id="PF13476"/>
    </source>
</evidence>
<name>A0ABQ1UZF7_9FLAO</name>
<organism evidence="3 4">
    <name type="scientific">Flavobacterium limi</name>
    <dbReference type="NCBI Taxonomy" id="2045105"/>
    <lineage>
        <taxon>Bacteria</taxon>
        <taxon>Pseudomonadati</taxon>
        <taxon>Bacteroidota</taxon>
        <taxon>Flavobacteriia</taxon>
        <taxon>Flavobacteriales</taxon>
        <taxon>Flavobacteriaceae</taxon>
        <taxon>Flavobacterium</taxon>
    </lineage>
</organism>
<reference evidence="4" key="1">
    <citation type="journal article" date="2019" name="Int. J. Syst. Evol. Microbiol.">
        <title>The Global Catalogue of Microorganisms (GCM) 10K type strain sequencing project: providing services to taxonomists for standard genome sequencing and annotation.</title>
        <authorList>
            <consortium name="The Broad Institute Genomics Platform"/>
            <consortium name="The Broad Institute Genome Sequencing Center for Infectious Disease"/>
            <person name="Wu L."/>
            <person name="Ma J."/>
        </authorList>
    </citation>
    <scope>NUCLEOTIDE SEQUENCE [LARGE SCALE GENOMIC DNA]</scope>
    <source>
        <strain evidence="4">CGMCC 1.16060</strain>
    </source>
</reference>
<feature type="domain" description="Rad50/SbcC-type AAA" evidence="2">
    <location>
        <begin position="321"/>
        <end position="457"/>
    </location>
</feature>
<proteinExistence type="predicted"/>
<dbReference type="InterPro" id="IPR027417">
    <property type="entry name" value="P-loop_NTPase"/>
</dbReference>
<dbReference type="Gene3D" id="1.10.30.50">
    <property type="match status" value="1"/>
</dbReference>
<evidence type="ECO:0000313" key="4">
    <source>
        <dbReference type="Proteomes" id="UP000655016"/>
    </source>
</evidence>
<dbReference type="PANTHER" id="PTHR43581">
    <property type="entry name" value="ATP/GTP PHOSPHATASE"/>
    <property type="match status" value="1"/>
</dbReference>
<dbReference type="PANTHER" id="PTHR43581:SF2">
    <property type="entry name" value="EXCINUCLEASE ATPASE SUBUNIT"/>
    <property type="match status" value="1"/>
</dbReference>
<dbReference type="InterPro" id="IPR003959">
    <property type="entry name" value="ATPase_AAA_core"/>
</dbReference>